<dbReference type="Pfam" id="PF11827">
    <property type="entry name" value="DUF3347"/>
    <property type="match status" value="1"/>
</dbReference>
<feature type="domain" description="DUF3347" evidence="1">
    <location>
        <begin position="28"/>
        <end position="119"/>
    </location>
</feature>
<keyword evidence="3" id="KW-1185">Reference proteome</keyword>
<reference evidence="2" key="1">
    <citation type="submission" date="2020-12" db="EMBL/GenBank/DDBJ databases">
        <title>Bacterial novel species Mucilaginibacter sp. SD-g isolated from soil.</title>
        <authorList>
            <person name="Jung H.-Y."/>
        </authorList>
    </citation>
    <scope>NUCLEOTIDE SEQUENCE</scope>
    <source>
        <strain evidence="2">SD-g</strain>
    </source>
</reference>
<gene>
    <name evidence="2" type="ORF">I5M19_10690</name>
</gene>
<organism evidence="2 3">
    <name type="scientific">Mucilaginibacter segetis</name>
    <dbReference type="NCBI Taxonomy" id="2793071"/>
    <lineage>
        <taxon>Bacteria</taxon>
        <taxon>Pseudomonadati</taxon>
        <taxon>Bacteroidota</taxon>
        <taxon>Sphingobacteriia</taxon>
        <taxon>Sphingobacteriales</taxon>
        <taxon>Sphingobacteriaceae</taxon>
        <taxon>Mucilaginibacter</taxon>
    </lineage>
</organism>
<evidence type="ECO:0000313" key="2">
    <source>
        <dbReference type="EMBL" id="MBK0379777.1"/>
    </source>
</evidence>
<comment type="caution">
    <text evidence="2">The sequence shown here is derived from an EMBL/GenBank/DDBJ whole genome shotgun (WGS) entry which is preliminary data.</text>
</comment>
<evidence type="ECO:0000313" key="3">
    <source>
        <dbReference type="Proteomes" id="UP000613193"/>
    </source>
</evidence>
<dbReference type="RefSeq" id="WP_200066322.1">
    <property type="nucleotide sequence ID" value="NZ_JAEHFW010000002.1"/>
</dbReference>
<protein>
    <submittedName>
        <fullName evidence="2">DUF3347 domain-containing protein</fullName>
    </submittedName>
</protein>
<evidence type="ECO:0000259" key="1">
    <source>
        <dbReference type="Pfam" id="PF11827"/>
    </source>
</evidence>
<dbReference type="EMBL" id="JAEHFW010000002">
    <property type="protein sequence ID" value="MBK0379777.1"/>
    <property type="molecule type" value="Genomic_DNA"/>
</dbReference>
<name>A0A934UNC7_9SPHI</name>
<proteinExistence type="predicted"/>
<dbReference type="AlphaFoldDB" id="A0A934UNC7"/>
<accession>A0A934UNC7</accession>
<dbReference type="Proteomes" id="UP000613193">
    <property type="component" value="Unassembled WGS sequence"/>
</dbReference>
<sequence>MKNIIIGFFISCGLFAVKAPQVNTIDHITNAYINVKNSLAADNAPLAKSRAGILLSELSAQPGKELLPAQQKVLAKYADQLKFDARHISETDKIDHQREHFESLSKNMYALVSALKINKQTLYQQYCPMKKAYWLSESEEIRNPYYGSKMLECGDVKITLKPAVN</sequence>
<dbReference type="InterPro" id="IPR021782">
    <property type="entry name" value="DUF3347"/>
</dbReference>